<dbReference type="GO" id="GO:0006412">
    <property type="term" value="P:translation"/>
    <property type="evidence" value="ECO:0007669"/>
    <property type="project" value="UniProtKB-UniRule"/>
</dbReference>
<comment type="similarity">
    <text evidence="1 5 6">Belongs to the universal ribosomal protein uS9 family.</text>
</comment>
<dbReference type="AlphaFoldDB" id="A0A9D1VAP6"/>
<dbReference type="NCBIfam" id="NF001099">
    <property type="entry name" value="PRK00132.1"/>
    <property type="match status" value="1"/>
</dbReference>
<accession>A0A9D1VAP6</accession>
<dbReference type="InterPro" id="IPR020574">
    <property type="entry name" value="Ribosomal_uS9_CS"/>
</dbReference>
<evidence type="ECO:0000256" key="2">
    <source>
        <dbReference type="ARBA" id="ARBA00022980"/>
    </source>
</evidence>
<evidence type="ECO:0000313" key="8">
    <source>
        <dbReference type="EMBL" id="HIX19713.1"/>
    </source>
</evidence>
<keyword evidence="3 5" id="KW-0687">Ribonucleoprotein</keyword>
<dbReference type="SUPFAM" id="SSF54211">
    <property type="entry name" value="Ribosomal protein S5 domain 2-like"/>
    <property type="match status" value="1"/>
</dbReference>
<evidence type="ECO:0000256" key="5">
    <source>
        <dbReference type="HAMAP-Rule" id="MF_00532"/>
    </source>
</evidence>
<evidence type="ECO:0000256" key="7">
    <source>
        <dbReference type="SAM" id="MobiDB-lite"/>
    </source>
</evidence>
<comment type="caution">
    <text evidence="8">The sequence shown here is derived from an EMBL/GenBank/DDBJ whole genome shotgun (WGS) entry which is preliminary data.</text>
</comment>
<protein>
    <recommendedName>
        <fullName evidence="4 5">Small ribosomal subunit protein uS9</fullName>
    </recommendedName>
</protein>
<reference evidence="8" key="1">
    <citation type="journal article" date="2021" name="PeerJ">
        <title>Extensive microbial diversity within the chicken gut microbiome revealed by metagenomics and culture.</title>
        <authorList>
            <person name="Gilroy R."/>
            <person name="Ravi A."/>
            <person name="Getino M."/>
            <person name="Pursley I."/>
            <person name="Horton D.L."/>
            <person name="Alikhan N.F."/>
            <person name="Baker D."/>
            <person name="Gharbi K."/>
            <person name="Hall N."/>
            <person name="Watson M."/>
            <person name="Adriaenssens E.M."/>
            <person name="Foster-Nyarko E."/>
            <person name="Jarju S."/>
            <person name="Secka A."/>
            <person name="Antonio M."/>
            <person name="Oren A."/>
            <person name="Chaudhuri R.R."/>
            <person name="La Ragione R."/>
            <person name="Hildebrand F."/>
            <person name="Pallen M.J."/>
        </authorList>
    </citation>
    <scope>NUCLEOTIDE SEQUENCE</scope>
    <source>
        <strain evidence="8">14975</strain>
    </source>
</reference>
<organism evidence="8 9">
    <name type="scientific">Candidatus Akkermansia intestinigallinarum</name>
    <dbReference type="NCBI Taxonomy" id="2838431"/>
    <lineage>
        <taxon>Bacteria</taxon>
        <taxon>Pseudomonadati</taxon>
        <taxon>Verrucomicrobiota</taxon>
        <taxon>Verrucomicrobiia</taxon>
        <taxon>Verrucomicrobiales</taxon>
        <taxon>Akkermansiaceae</taxon>
        <taxon>Akkermansia</taxon>
    </lineage>
</organism>
<dbReference type="GO" id="GO:0003735">
    <property type="term" value="F:structural constituent of ribosome"/>
    <property type="evidence" value="ECO:0007669"/>
    <property type="project" value="InterPro"/>
</dbReference>
<dbReference type="InterPro" id="IPR014721">
    <property type="entry name" value="Ribsml_uS5_D2-typ_fold_subgr"/>
</dbReference>
<dbReference type="Pfam" id="PF00380">
    <property type="entry name" value="Ribosomal_S9"/>
    <property type="match status" value="1"/>
</dbReference>
<evidence type="ECO:0000256" key="1">
    <source>
        <dbReference type="ARBA" id="ARBA00005251"/>
    </source>
</evidence>
<feature type="region of interest" description="Disordered" evidence="7">
    <location>
        <begin position="110"/>
        <end position="135"/>
    </location>
</feature>
<evidence type="ECO:0000256" key="3">
    <source>
        <dbReference type="ARBA" id="ARBA00023274"/>
    </source>
</evidence>
<proteinExistence type="inferred from homology"/>
<dbReference type="PANTHER" id="PTHR21569">
    <property type="entry name" value="RIBOSOMAL PROTEIN S9"/>
    <property type="match status" value="1"/>
</dbReference>
<dbReference type="Gene3D" id="3.30.230.10">
    <property type="match status" value="1"/>
</dbReference>
<dbReference type="EMBL" id="DXFQ01000059">
    <property type="protein sequence ID" value="HIX19713.1"/>
    <property type="molecule type" value="Genomic_DNA"/>
</dbReference>
<dbReference type="FunFam" id="3.30.230.10:FF:000001">
    <property type="entry name" value="30S ribosomal protein S9"/>
    <property type="match status" value="1"/>
</dbReference>
<reference evidence="8" key="2">
    <citation type="submission" date="2021-04" db="EMBL/GenBank/DDBJ databases">
        <authorList>
            <person name="Gilroy R."/>
        </authorList>
    </citation>
    <scope>NUCLEOTIDE SEQUENCE</scope>
    <source>
        <strain evidence="8">14975</strain>
    </source>
</reference>
<sequence length="135" mass="15214">MSSVTPYNATGRRKEAVAHAWLTPVEEGQTGKITINRRGFEEYLVTDALQNVVLQPFYATNTIKKYDVRLVTKGGGIHGQTGAMSLAIARALVMIDEEYRSALREQGLLTRDSRMKERKKAGRPGARKRFQFSKR</sequence>
<dbReference type="PROSITE" id="PS00360">
    <property type="entry name" value="RIBOSOMAL_S9"/>
    <property type="match status" value="1"/>
</dbReference>
<evidence type="ECO:0000256" key="6">
    <source>
        <dbReference type="RuleBase" id="RU003815"/>
    </source>
</evidence>
<dbReference type="GO" id="GO:0003723">
    <property type="term" value="F:RNA binding"/>
    <property type="evidence" value="ECO:0007669"/>
    <property type="project" value="TreeGrafter"/>
</dbReference>
<name>A0A9D1VAP6_9BACT</name>
<dbReference type="HAMAP" id="MF_00532_B">
    <property type="entry name" value="Ribosomal_uS9_B"/>
    <property type="match status" value="1"/>
</dbReference>
<keyword evidence="2 5" id="KW-0689">Ribosomal protein</keyword>
<gene>
    <name evidence="5 8" type="primary">rpsI</name>
    <name evidence="8" type="ORF">H9862_03810</name>
</gene>
<dbReference type="GO" id="GO:0022627">
    <property type="term" value="C:cytosolic small ribosomal subunit"/>
    <property type="evidence" value="ECO:0007669"/>
    <property type="project" value="TreeGrafter"/>
</dbReference>
<dbReference type="Proteomes" id="UP000823964">
    <property type="component" value="Unassembled WGS sequence"/>
</dbReference>
<evidence type="ECO:0000256" key="4">
    <source>
        <dbReference type="ARBA" id="ARBA00035259"/>
    </source>
</evidence>
<dbReference type="PANTHER" id="PTHR21569:SF1">
    <property type="entry name" value="SMALL RIBOSOMAL SUBUNIT PROTEIN US9M"/>
    <property type="match status" value="1"/>
</dbReference>
<dbReference type="InterPro" id="IPR020568">
    <property type="entry name" value="Ribosomal_Su5_D2-typ_SF"/>
</dbReference>
<evidence type="ECO:0000313" key="9">
    <source>
        <dbReference type="Proteomes" id="UP000823964"/>
    </source>
</evidence>
<feature type="compositionally biased region" description="Basic residues" evidence="7">
    <location>
        <begin position="116"/>
        <end position="135"/>
    </location>
</feature>
<dbReference type="InterPro" id="IPR023035">
    <property type="entry name" value="Ribosomal_uS9_bac/plastid"/>
</dbReference>
<dbReference type="InterPro" id="IPR000754">
    <property type="entry name" value="Ribosomal_uS9"/>
</dbReference>